<dbReference type="InterPro" id="IPR019270">
    <property type="entry name" value="DUF2283"/>
</dbReference>
<comment type="caution">
    <text evidence="1">The sequence shown here is derived from an EMBL/GenBank/DDBJ whole genome shotgun (WGS) entry which is preliminary data.</text>
</comment>
<gene>
    <name evidence="1" type="ORF">ENN26_00385</name>
</gene>
<organism evidence="1">
    <name type="scientific">Thermofilum adornatum</name>
    <dbReference type="NCBI Taxonomy" id="1365176"/>
    <lineage>
        <taxon>Archaea</taxon>
        <taxon>Thermoproteota</taxon>
        <taxon>Thermoprotei</taxon>
        <taxon>Thermofilales</taxon>
        <taxon>Thermofilaceae</taxon>
        <taxon>Thermofilum</taxon>
    </lineage>
</organism>
<name>A0A7C1CCE5_9CREN</name>
<dbReference type="AlphaFoldDB" id="A0A7C1CCE5"/>
<accession>A0A7C1CCE5</accession>
<dbReference type="EMBL" id="DSAY01000006">
    <property type="protein sequence ID" value="HDP14220.1"/>
    <property type="molecule type" value="Genomic_DNA"/>
</dbReference>
<dbReference type="Pfam" id="PF10049">
    <property type="entry name" value="DUF2283"/>
    <property type="match status" value="1"/>
</dbReference>
<protein>
    <submittedName>
        <fullName evidence="1">DUF2283 domain-containing protein</fullName>
    </submittedName>
</protein>
<dbReference type="PANTHER" id="PTHR37029:SF1">
    <property type="entry name" value="SSR1768 PROTEIN"/>
    <property type="match status" value="1"/>
</dbReference>
<reference evidence="1" key="1">
    <citation type="journal article" date="2020" name="mSystems">
        <title>Genome- and Community-Level Interaction Insights into Carbon Utilization and Element Cycling Functions of Hydrothermarchaeota in Hydrothermal Sediment.</title>
        <authorList>
            <person name="Zhou Z."/>
            <person name="Liu Y."/>
            <person name="Xu W."/>
            <person name="Pan J."/>
            <person name="Luo Z.H."/>
            <person name="Li M."/>
        </authorList>
    </citation>
    <scope>NUCLEOTIDE SEQUENCE [LARGE SCALE GENOMIC DNA]</scope>
    <source>
        <strain evidence="1">SpSt-116</strain>
    </source>
</reference>
<dbReference type="PANTHER" id="PTHR37029">
    <property type="entry name" value="SSR1768 PROTEIN"/>
    <property type="match status" value="1"/>
</dbReference>
<proteinExistence type="predicted"/>
<sequence length="75" mass="8382">MRVNYDPEADILYIVIREGPIKDTVEADDDVLIEIAEDGNVAGIEIWNASKNLLEPIAKVLSTKIRKSLEATTRQ</sequence>
<evidence type="ECO:0000313" key="1">
    <source>
        <dbReference type="EMBL" id="HDP14220.1"/>
    </source>
</evidence>